<sequence>MIKERDKARKILNVMVEYFVLNNFQSINASIDIDKKSTKVFIEGIINPNHLKLEELRNELKIPRVLAYDDYYDVLMDSDSEEELKVIGYLVDESDIKLDGNVLTVKLIRNHI</sequence>
<evidence type="ECO:0000313" key="2">
    <source>
        <dbReference type="Proteomes" id="UP001637996"/>
    </source>
</evidence>
<reference evidence="1 2" key="1">
    <citation type="journal article" date="2025" name="Anaerobe">
        <title>Description of Anaerococcus kampingiae sp. nov., Anaerococcus groningensis sp. nov., Anaerococcus martiniensis sp. nov., and Anaerococcus cruorum sp. nov., isolated from human clinical specimens.</title>
        <authorList>
            <person name="Boiten K.E."/>
            <person name="Meijer J."/>
            <person name="van Wezel E.M."/>
            <person name="Veloo A.C.M."/>
        </authorList>
    </citation>
    <scope>NUCLEOTIDE SEQUENCE [LARGE SCALE GENOMIC DNA]</scope>
    <source>
        <strain evidence="1 2">ENR0831</strain>
    </source>
</reference>
<organism evidence="1 2">
    <name type="scientific">Anaerococcus martiniensis</name>
    <dbReference type="NCBI Taxonomy" id="3115615"/>
    <lineage>
        <taxon>Bacteria</taxon>
        <taxon>Bacillati</taxon>
        <taxon>Bacillota</taxon>
        <taxon>Tissierellia</taxon>
        <taxon>Tissierellales</taxon>
        <taxon>Peptoniphilaceae</taxon>
        <taxon>Anaerococcus</taxon>
    </lineage>
</organism>
<evidence type="ECO:0000313" key="1">
    <source>
        <dbReference type="EMBL" id="MFO3665005.1"/>
    </source>
</evidence>
<name>A0ABW9M6V2_9FIRM</name>
<accession>A0ABW9M6V2</accession>
<dbReference type="RefSeq" id="WP_410030738.1">
    <property type="nucleotide sequence ID" value="NZ_JBGMEI010000002.1"/>
</dbReference>
<dbReference type="Proteomes" id="UP001637996">
    <property type="component" value="Unassembled WGS sequence"/>
</dbReference>
<dbReference type="EMBL" id="JBGMEI010000002">
    <property type="protein sequence ID" value="MFO3665005.1"/>
    <property type="molecule type" value="Genomic_DNA"/>
</dbReference>
<comment type="caution">
    <text evidence="1">The sequence shown here is derived from an EMBL/GenBank/DDBJ whole genome shotgun (WGS) entry which is preliminary data.</text>
</comment>
<gene>
    <name evidence="1" type="ORF">ACCQ41_01865</name>
</gene>
<protein>
    <submittedName>
        <fullName evidence="1">Uncharacterized protein</fullName>
    </submittedName>
</protein>
<keyword evidence="2" id="KW-1185">Reference proteome</keyword>
<proteinExistence type="predicted"/>